<evidence type="ECO:0000256" key="2">
    <source>
        <dbReference type="ARBA" id="ARBA00022676"/>
    </source>
</evidence>
<dbReference type="InterPro" id="IPR030953">
    <property type="entry name" value="Glycosyl_450act"/>
</dbReference>
<gene>
    <name evidence="8" type="ORF">F5972_18430</name>
</gene>
<evidence type="ECO:0000256" key="1">
    <source>
        <dbReference type="ARBA" id="ARBA00006962"/>
    </source>
</evidence>
<comment type="similarity">
    <text evidence="1">Belongs to the glycosyltransferase 28 family.</text>
</comment>
<comment type="caution">
    <text evidence="8">The sequence shown here is derived from an EMBL/GenBank/DDBJ whole genome shotgun (WGS) entry which is preliminary data.</text>
</comment>
<dbReference type="PANTHER" id="PTHR48050:SF13">
    <property type="entry name" value="STEROL 3-BETA-GLUCOSYLTRANSFERASE UGT80A2"/>
    <property type="match status" value="1"/>
</dbReference>
<dbReference type="InterPro" id="IPR048284">
    <property type="entry name" value="EryCIII-like_N"/>
</dbReference>
<keyword evidence="9" id="KW-1185">Reference proteome</keyword>
<keyword evidence="4" id="KW-0045">Antibiotic biosynthesis</keyword>
<keyword evidence="2" id="KW-0328">Glycosyltransferase</keyword>
<dbReference type="GO" id="GO:0008194">
    <property type="term" value="F:UDP-glycosyltransferase activity"/>
    <property type="evidence" value="ECO:0007669"/>
    <property type="project" value="InterPro"/>
</dbReference>
<proteinExistence type="inferred from homology"/>
<dbReference type="CDD" id="cd03784">
    <property type="entry name" value="GT1_Gtf-like"/>
    <property type="match status" value="1"/>
</dbReference>
<dbReference type="RefSeq" id="WP_150934792.1">
    <property type="nucleotide sequence ID" value="NZ_VYTZ01000006.1"/>
</dbReference>
<keyword evidence="3 8" id="KW-0808">Transferase</keyword>
<dbReference type="FunFam" id="3.40.50.2000:FF:000072">
    <property type="entry name" value="Glycosyl transferase"/>
    <property type="match status" value="1"/>
</dbReference>
<dbReference type="SUPFAM" id="SSF53756">
    <property type="entry name" value="UDP-Glycosyltransferase/glycogen phosphorylase"/>
    <property type="match status" value="1"/>
</dbReference>
<protein>
    <submittedName>
        <fullName evidence="8">Activator-dependent family glycosyltransferase</fullName>
    </submittedName>
</protein>
<evidence type="ECO:0000313" key="9">
    <source>
        <dbReference type="Proteomes" id="UP000327011"/>
    </source>
</evidence>
<dbReference type="InterPro" id="IPR010610">
    <property type="entry name" value="EryCIII-like_C"/>
</dbReference>
<dbReference type="EMBL" id="VYTZ01000006">
    <property type="protein sequence ID" value="KAA9377601.1"/>
    <property type="molecule type" value="Genomic_DNA"/>
</dbReference>
<name>A0A5J5K226_9ACTN</name>
<feature type="domain" description="Erythromycin biosynthesis protein CIII-like C-terminal" evidence="6">
    <location>
        <begin position="272"/>
        <end position="421"/>
    </location>
</feature>
<sequence>MRVLFATAPFRSHLFVQAPLAWALRTAGHDVRVAAQPDMADDIMRCGLTAVPVGRGVDLNTQMSAAEPQENPADPRNPGPGLPVQTDYARDDPLAELGAHVGGCRALFNPEAVIEELVEFARDWEPDLVVWDTFAFAGVVAARACGAAHARMLFGADGLGQLRAACRPIWDGQPPQARTDPLREWLEPVLARYGCAFDEETALGQWTIFPMPTWVWRPPGIHYLPMRHMAFNGPSSVPKWLHRPPTRPRVCVTLGLSHRERDFGVVASAADLFAAVDGLDVEVIAALDATQLRSVTHVPENVRVHDFVPLNVLLPTCSAIVHSGGAGTFASALEHGVPQLIVPNIYWAEKWWGPVLMANGLEDQGAGVYVADADHLTAGTLRDRLVRVLEDPSFAGNAERLRRETLGMPTPNDVVPILERLTAAQHGRSK</sequence>
<feature type="region of interest" description="Disordered" evidence="5">
    <location>
        <begin position="65"/>
        <end position="88"/>
    </location>
</feature>
<organism evidence="8 9">
    <name type="scientific">Microbispora cellulosiformans</name>
    <dbReference type="NCBI Taxonomy" id="2614688"/>
    <lineage>
        <taxon>Bacteria</taxon>
        <taxon>Bacillati</taxon>
        <taxon>Actinomycetota</taxon>
        <taxon>Actinomycetes</taxon>
        <taxon>Streptosporangiales</taxon>
        <taxon>Streptosporangiaceae</taxon>
        <taxon>Microbispora</taxon>
    </lineage>
</organism>
<evidence type="ECO:0000256" key="4">
    <source>
        <dbReference type="ARBA" id="ARBA00023194"/>
    </source>
</evidence>
<dbReference type="Pfam" id="PF21036">
    <property type="entry name" value="EryCIII-like_N"/>
    <property type="match status" value="1"/>
</dbReference>
<dbReference type="Gene3D" id="3.40.50.2000">
    <property type="entry name" value="Glycogen Phosphorylase B"/>
    <property type="match status" value="2"/>
</dbReference>
<dbReference type="InterPro" id="IPR002213">
    <property type="entry name" value="UDP_glucos_trans"/>
</dbReference>
<feature type="domain" description="Erythromycin biosynthesis protein CIII-like N-terminal" evidence="7">
    <location>
        <begin position="22"/>
        <end position="255"/>
    </location>
</feature>
<dbReference type="PANTHER" id="PTHR48050">
    <property type="entry name" value="STEROL 3-BETA-GLUCOSYLTRANSFERASE"/>
    <property type="match status" value="1"/>
</dbReference>
<evidence type="ECO:0000256" key="5">
    <source>
        <dbReference type="SAM" id="MobiDB-lite"/>
    </source>
</evidence>
<dbReference type="AlphaFoldDB" id="A0A5J5K226"/>
<reference evidence="8 9" key="1">
    <citation type="submission" date="2019-09" db="EMBL/GenBank/DDBJ databases">
        <title>Screening of Novel Bioactive Compounds from Soil-Associated.</title>
        <authorList>
            <person name="Gong X."/>
        </authorList>
    </citation>
    <scope>NUCLEOTIDE SEQUENCE [LARGE SCALE GENOMIC DNA]</scope>
    <source>
        <strain evidence="8 9">Gxj-6</strain>
    </source>
</reference>
<accession>A0A5J5K226</accession>
<dbReference type="GO" id="GO:0016758">
    <property type="term" value="F:hexosyltransferase activity"/>
    <property type="evidence" value="ECO:0007669"/>
    <property type="project" value="UniProtKB-ARBA"/>
</dbReference>
<dbReference type="InterPro" id="IPR050426">
    <property type="entry name" value="Glycosyltransferase_28"/>
</dbReference>
<evidence type="ECO:0000259" key="7">
    <source>
        <dbReference type="Pfam" id="PF21036"/>
    </source>
</evidence>
<dbReference type="GO" id="GO:0017000">
    <property type="term" value="P:antibiotic biosynthetic process"/>
    <property type="evidence" value="ECO:0007669"/>
    <property type="project" value="UniProtKB-KW"/>
</dbReference>
<evidence type="ECO:0000313" key="8">
    <source>
        <dbReference type="EMBL" id="KAA9377601.1"/>
    </source>
</evidence>
<dbReference type="Proteomes" id="UP000327011">
    <property type="component" value="Unassembled WGS sequence"/>
</dbReference>
<evidence type="ECO:0000259" key="6">
    <source>
        <dbReference type="Pfam" id="PF06722"/>
    </source>
</evidence>
<evidence type="ECO:0000256" key="3">
    <source>
        <dbReference type="ARBA" id="ARBA00022679"/>
    </source>
</evidence>
<dbReference type="Pfam" id="PF06722">
    <property type="entry name" value="EryCIII-like_C"/>
    <property type="match status" value="1"/>
</dbReference>
<dbReference type="NCBIfam" id="TIGR04516">
    <property type="entry name" value="glycosyl_450act"/>
    <property type="match status" value="1"/>
</dbReference>